<evidence type="ECO:0000256" key="4">
    <source>
        <dbReference type="ARBA" id="ARBA00022825"/>
    </source>
</evidence>
<dbReference type="InterPro" id="IPR000209">
    <property type="entry name" value="Peptidase_S8/S53_dom"/>
</dbReference>
<evidence type="ECO:0000256" key="1">
    <source>
        <dbReference type="ARBA" id="ARBA00011073"/>
    </source>
</evidence>
<dbReference type="AlphaFoldDB" id="A0AAP5IEW3"/>
<feature type="active site" description="Charge relay system" evidence="5">
    <location>
        <position position="149"/>
    </location>
</feature>
<keyword evidence="4 5" id="KW-0720">Serine protease</keyword>
<evidence type="ECO:0000256" key="5">
    <source>
        <dbReference type="PROSITE-ProRule" id="PRU01240"/>
    </source>
</evidence>
<dbReference type="SUPFAM" id="SSF52743">
    <property type="entry name" value="Subtilisin-like"/>
    <property type="match status" value="1"/>
</dbReference>
<comment type="similarity">
    <text evidence="1 5">Belongs to the peptidase S8 family.</text>
</comment>
<organism evidence="7 8">
    <name type="scientific">Aetokthonos hydrillicola Thurmond2011</name>
    <dbReference type="NCBI Taxonomy" id="2712845"/>
    <lineage>
        <taxon>Bacteria</taxon>
        <taxon>Bacillati</taxon>
        <taxon>Cyanobacteriota</taxon>
        <taxon>Cyanophyceae</taxon>
        <taxon>Nostocales</taxon>
        <taxon>Hapalosiphonaceae</taxon>
        <taxon>Aetokthonos</taxon>
    </lineage>
</organism>
<dbReference type="Pfam" id="PF00082">
    <property type="entry name" value="Peptidase_S8"/>
    <property type="match status" value="1"/>
</dbReference>
<reference evidence="8" key="1">
    <citation type="journal article" date="2021" name="Science">
        <title>Hunting the eagle killer: A cyanobacterial neurotoxin causes vacuolar myelinopathy.</title>
        <authorList>
            <person name="Breinlinger S."/>
            <person name="Phillips T.J."/>
            <person name="Haram B.N."/>
            <person name="Mares J."/>
            <person name="Martinez Yerena J.A."/>
            <person name="Hrouzek P."/>
            <person name="Sobotka R."/>
            <person name="Henderson W.M."/>
            <person name="Schmieder P."/>
            <person name="Williams S.M."/>
            <person name="Lauderdale J.D."/>
            <person name="Wilde H.D."/>
            <person name="Gerrin W."/>
            <person name="Kust A."/>
            <person name="Washington J.W."/>
            <person name="Wagner C."/>
            <person name="Geier B."/>
            <person name="Liebeke M."/>
            <person name="Enke H."/>
            <person name="Niedermeyer T.H.J."/>
            <person name="Wilde S.B."/>
        </authorList>
    </citation>
    <scope>NUCLEOTIDE SEQUENCE [LARGE SCALE GENOMIC DNA]</scope>
    <source>
        <strain evidence="8">Thurmond2011</strain>
    </source>
</reference>
<accession>A0AAP5IEW3</accession>
<evidence type="ECO:0000256" key="2">
    <source>
        <dbReference type="ARBA" id="ARBA00022670"/>
    </source>
</evidence>
<dbReference type="InterPro" id="IPR023828">
    <property type="entry name" value="Peptidase_S8_Ser-AS"/>
</dbReference>
<evidence type="ECO:0000259" key="6">
    <source>
        <dbReference type="Pfam" id="PF00082"/>
    </source>
</evidence>
<keyword evidence="3 5" id="KW-0378">Hydrolase</keyword>
<dbReference type="InterPro" id="IPR036852">
    <property type="entry name" value="Peptidase_S8/S53_dom_sf"/>
</dbReference>
<dbReference type="EMBL" id="JAALHA020000033">
    <property type="protein sequence ID" value="MDR9900340.1"/>
    <property type="molecule type" value="Genomic_DNA"/>
</dbReference>
<dbReference type="InterPro" id="IPR015500">
    <property type="entry name" value="Peptidase_S8_subtilisin-rel"/>
</dbReference>
<dbReference type="PRINTS" id="PR00723">
    <property type="entry name" value="SUBTILISIN"/>
</dbReference>
<feature type="domain" description="Peptidase S8/S53" evidence="6">
    <location>
        <begin position="140"/>
        <end position="382"/>
    </location>
</feature>
<dbReference type="PROSITE" id="PS51892">
    <property type="entry name" value="SUBTILASE"/>
    <property type="match status" value="1"/>
</dbReference>
<protein>
    <submittedName>
        <fullName evidence="7">S8 family serine peptidase</fullName>
    </submittedName>
</protein>
<dbReference type="Proteomes" id="UP000667802">
    <property type="component" value="Unassembled WGS sequence"/>
</dbReference>
<dbReference type="GO" id="GO:0006508">
    <property type="term" value="P:proteolysis"/>
    <property type="evidence" value="ECO:0007669"/>
    <property type="project" value="UniProtKB-KW"/>
</dbReference>
<dbReference type="PANTHER" id="PTHR43806">
    <property type="entry name" value="PEPTIDASE S8"/>
    <property type="match status" value="1"/>
</dbReference>
<dbReference type="GO" id="GO:0004252">
    <property type="term" value="F:serine-type endopeptidase activity"/>
    <property type="evidence" value="ECO:0007669"/>
    <property type="project" value="UniProtKB-UniRule"/>
</dbReference>
<comment type="caution">
    <text evidence="7">The sequence shown here is derived from an EMBL/GenBank/DDBJ whole genome shotgun (WGS) entry which is preliminary data.</text>
</comment>
<dbReference type="PROSITE" id="PS00138">
    <property type="entry name" value="SUBTILASE_SER"/>
    <property type="match status" value="1"/>
</dbReference>
<dbReference type="RefSeq" id="WP_208344001.1">
    <property type="nucleotide sequence ID" value="NZ_CAWQFN010000441.1"/>
</dbReference>
<evidence type="ECO:0000256" key="3">
    <source>
        <dbReference type="ARBA" id="ARBA00022801"/>
    </source>
</evidence>
<gene>
    <name evidence="7" type="ORF">G7B40_038195</name>
</gene>
<dbReference type="InterPro" id="IPR050131">
    <property type="entry name" value="Peptidase_S8_subtilisin-like"/>
</dbReference>
<feature type="active site" description="Charge relay system" evidence="5">
    <location>
        <position position="344"/>
    </location>
</feature>
<keyword evidence="8" id="KW-1185">Reference proteome</keyword>
<dbReference type="InterPro" id="IPR022398">
    <property type="entry name" value="Peptidase_S8_His-AS"/>
</dbReference>
<proteinExistence type="inferred from homology"/>
<dbReference type="PANTHER" id="PTHR43806:SF11">
    <property type="entry name" value="CEREVISIN-RELATED"/>
    <property type="match status" value="1"/>
</dbReference>
<feature type="active site" description="Charge relay system" evidence="5">
    <location>
        <position position="187"/>
    </location>
</feature>
<sequence length="399" mass="43306">MTVYIIRPKATSVTRSLTLTSRTFSAESRTAQVEEVVDFWQQDPVYREIEHWLQDAENTLKYPLYSGITGASIVEMPDEEAVQLQRDLPGVSVLRDQPIELIQPHRNSDNPRDEVNAADLWHLDAIALKEARQNGFSGTGKNITVAVFDTGIDDSHSELQGKVVESYSLNNRTQQIQLLPSQDTDGHGTHVAGLICGEQVGVAPETKLINCVVIPQKTGSLAGLVLWLDWVATRQDVSIVNMSLGFPKYVDYISDWIDTLLAVGILPVCAIGNEGINKTRTPGNCRSALSVGAGNSDGRVAAFSGSGMISVDNHLYNVPYLIAPGEQVYSSVQGGGYEAWDGTSMATPIVSGVAALILEKYDKQITVGSLFDALLSSCQDLGQYKERQGRGLVQVTPAL</sequence>
<dbReference type="PROSITE" id="PS00137">
    <property type="entry name" value="SUBTILASE_HIS"/>
    <property type="match status" value="1"/>
</dbReference>
<name>A0AAP5IEW3_9CYAN</name>
<evidence type="ECO:0000313" key="8">
    <source>
        <dbReference type="Proteomes" id="UP000667802"/>
    </source>
</evidence>
<dbReference type="Gene3D" id="3.40.50.200">
    <property type="entry name" value="Peptidase S8/S53 domain"/>
    <property type="match status" value="1"/>
</dbReference>
<keyword evidence="2 5" id="KW-0645">Protease</keyword>
<evidence type="ECO:0000313" key="7">
    <source>
        <dbReference type="EMBL" id="MDR9900340.1"/>
    </source>
</evidence>